<keyword evidence="5" id="KW-0694">RNA-binding</keyword>
<organism evidence="7 8">
    <name type="scientific">candidate division WS6 bacterium GW2011_GWC1_33_20</name>
    <dbReference type="NCBI Taxonomy" id="1619089"/>
    <lineage>
        <taxon>Bacteria</taxon>
        <taxon>Candidatus Dojkabacteria</taxon>
    </lineage>
</organism>
<evidence type="ECO:0000256" key="3">
    <source>
        <dbReference type="ARBA" id="ARBA00023274"/>
    </source>
</evidence>
<name>A0A0G0A043_9BACT</name>
<keyword evidence="2 5" id="KW-0689">Ribosomal protein</keyword>
<dbReference type="InterPro" id="IPR014722">
    <property type="entry name" value="Rib_uL2_dom2"/>
</dbReference>
<dbReference type="InterPro" id="IPR005824">
    <property type="entry name" value="KOW"/>
</dbReference>
<keyword evidence="3 5" id="KW-0687">Ribonucleoprotein</keyword>
<evidence type="ECO:0000256" key="1">
    <source>
        <dbReference type="ARBA" id="ARBA00010618"/>
    </source>
</evidence>
<dbReference type="SUPFAM" id="SSF50104">
    <property type="entry name" value="Translation proteins SH3-like domain"/>
    <property type="match status" value="1"/>
</dbReference>
<evidence type="ECO:0000256" key="5">
    <source>
        <dbReference type="HAMAP-Rule" id="MF_01326"/>
    </source>
</evidence>
<evidence type="ECO:0000256" key="4">
    <source>
        <dbReference type="ARBA" id="ARBA00035206"/>
    </source>
</evidence>
<dbReference type="InterPro" id="IPR041988">
    <property type="entry name" value="Ribosomal_uL24_KOW"/>
</dbReference>
<dbReference type="GO" id="GO:0006412">
    <property type="term" value="P:translation"/>
    <property type="evidence" value="ECO:0007669"/>
    <property type="project" value="UniProtKB-UniRule"/>
</dbReference>
<dbReference type="InterPro" id="IPR003256">
    <property type="entry name" value="Ribosomal_uL24"/>
</dbReference>
<dbReference type="InterPro" id="IPR057264">
    <property type="entry name" value="Ribosomal_uL24_C"/>
</dbReference>
<comment type="similarity">
    <text evidence="1 5">Belongs to the universal ribosomal protein uL24 family.</text>
</comment>
<dbReference type="Pfam" id="PF00467">
    <property type="entry name" value="KOW"/>
    <property type="match status" value="1"/>
</dbReference>
<dbReference type="Proteomes" id="UP000034302">
    <property type="component" value="Unassembled WGS sequence"/>
</dbReference>
<comment type="function">
    <text evidence="5">One of two assembly initiator proteins, it binds directly to the 5'-end of the 23S rRNA, where it nucleates assembly of the 50S subunit.</text>
</comment>
<reference evidence="7 8" key="1">
    <citation type="journal article" date="2015" name="Nature">
        <title>rRNA introns, odd ribosomes, and small enigmatic genomes across a large radiation of phyla.</title>
        <authorList>
            <person name="Brown C.T."/>
            <person name="Hug L.A."/>
            <person name="Thomas B.C."/>
            <person name="Sharon I."/>
            <person name="Castelle C.J."/>
            <person name="Singh A."/>
            <person name="Wilkins M.J."/>
            <person name="Williams K.H."/>
            <person name="Banfield J.F."/>
        </authorList>
    </citation>
    <scope>NUCLEOTIDE SEQUENCE [LARGE SCALE GENOMIC DNA]</scope>
</reference>
<protein>
    <recommendedName>
        <fullName evidence="4 5">Large ribosomal subunit protein uL24</fullName>
    </recommendedName>
</protein>
<dbReference type="InterPro" id="IPR008991">
    <property type="entry name" value="Translation_prot_SH3-like_sf"/>
</dbReference>
<proteinExistence type="inferred from homology"/>
<dbReference type="SMART" id="SM00739">
    <property type="entry name" value="KOW"/>
    <property type="match status" value="1"/>
</dbReference>
<dbReference type="GO" id="GO:0019843">
    <property type="term" value="F:rRNA binding"/>
    <property type="evidence" value="ECO:0007669"/>
    <property type="project" value="UniProtKB-UniRule"/>
</dbReference>
<gene>
    <name evidence="5" type="primary">rplX</name>
    <name evidence="7" type="ORF">UR34_C0002G0059</name>
</gene>
<evidence type="ECO:0000256" key="2">
    <source>
        <dbReference type="ARBA" id="ARBA00022980"/>
    </source>
</evidence>
<dbReference type="EMBL" id="LBOV01000002">
    <property type="protein sequence ID" value="KKP44556.1"/>
    <property type="molecule type" value="Genomic_DNA"/>
</dbReference>
<comment type="caution">
    <text evidence="7">The sequence shown here is derived from an EMBL/GenBank/DDBJ whole genome shotgun (WGS) entry which is preliminary data.</text>
</comment>
<feature type="domain" description="KOW" evidence="6">
    <location>
        <begin position="2"/>
        <end position="29"/>
    </location>
</feature>
<sequence length="140" mass="15873">MKIKKGDTVKILYGKDSGKQGTVVALDIKNRKVVVENMNLFKKHVKGDGRKKTSEILTITKPMDASKVMVVCNHCGKPTRIGIKRESDKIERVCKKCGKYIEVIEKKVEEKKEVKKVTKKKTTKVAEKKTVKTTKKKVTK</sequence>
<dbReference type="AlphaFoldDB" id="A0A0G0A043"/>
<dbReference type="GO" id="GO:0005840">
    <property type="term" value="C:ribosome"/>
    <property type="evidence" value="ECO:0007669"/>
    <property type="project" value="UniProtKB-KW"/>
</dbReference>
<dbReference type="NCBIfam" id="TIGR01079">
    <property type="entry name" value="rplX_bact"/>
    <property type="match status" value="1"/>
</dbReference>
<evidence type="ECO:0000259" key="6">
    <source>
        <dbReference type="SMART" id="SM00739"/>
    </source>
</evidence>
<dbReference type="CDD" id="cd06089">
    <property type="entry name" value="KOW_RPL26"/>
    <property type="match status" value="1"/>
</dbReference>
<dbReference type="GO" id="GO:1990904">
    <property type="term" value="C:ribonucleoprotein complex"/>
    <property type="evidence" value="ECO:0007669"/>
    <property type="project" value="UniProtKB-KW"/>
</dbReference>
<keyword evidence="5" id="KW-0699">rRNA-binding</keyword>
<comment type="function">
    <text evidence="5">One of the proteins that surrounds the polypeptide exit tunnel on the outside of the subunit.</text>
</comment>
<dbReference type="GO" id="GO:0003735">
    <property type="term" value="F:structural constituent of ribosome"/>
    <property type="evidence" value="ECO:0007669"/>
    <property type="project" value="InterPro"/>
</dbReference>
<dbReference type="PANTHER" id="PTHR12903">
    <property type="entry name" value="MITOCHONDRIAL RIBOSOMAL PROTEIN L24"/>
    <property type="match status" value="1"/>
</dbReference>
<comment type="subunit">
    <text evidence="5">Part of the 50S ribosomal subunit.</text>
</comment>
<dbReference type="Gene3D" id="2.30.30.30">
    <property type="match status" value="1"/>
</dbReference>
<evidence type="ECO:0000313" key="8">
    <source>
        <dbReference type="Proteomes" id="UP000034302"/>
    </source>
</evidence>
<dbReference type="HAMAP" id="MF_01326_B">
    <property type="entry name" value="Ribosomal_uL24_B"/>
    <property type="match status" value="1"/>
</dbReference>
<evidence type="ECO:0000313" key="7">
    <source>
        <dbReference type="EMBL" id="KKP44556.1"/>
    </source>
</evidence>
<dbReference type="Pfam" id="PF17136">
    <property type="entry name" value="ribosomal_L24"/>
    <property type="match status" value="1"/>
</dbReference>
<accession>A0A0G0A043</accession>